<dbReference type="AlphaFoldDB" id="A0AAD7NNN4"/>
<reference evidence="2" key="1">
    <citation type="submission" date="2023-03" db="EMBL/GenBank/DDBJ databases">
        <title>Massive genome expansion in bonnet fungi (Mycena s.s.) driven by repeated elements and novel gene families across ecological guilds.</title>
        <authorList>
            <consortium name="Lawrence Berkeley National Laboratory"/>
            <person name="Harder C.B."/>
            <person name="Miyauchi S."/>
            <person name="Viragh M."/>
            <person name="Kuo A."/>
            <person name="Thoen E."/>
            <person name="Andreopoulos B."/>
            <person name="Lu D."/>
            <person name="Skrede I."/>
            <person name="Drula E."/>
            <person name="Henrissat B."/>
            <person name="Morin E."/>
            <person name="Kohler A."/>
            <person name="Barry K."/>
            <person name="LaButti K."/>
            <person name="Morin E."/>
            <person name="Salamov A."/>
            <person name="Lipzen A."/>
            <person name="Mereny Z."/>
            <person name="Hegedus B."/>
            <person name="Baldrian P."/>
            <person name="Stursova M."/>
            <person name="Weitz H."/>
            <person name="Taylor A."/>
            <person name="Grigoriev I.V."/>
            <person name="Nagy L.G."/>
            <person name="Martin F."/>
            <person name="Kauserud H."/>
        </authorList>
    </citation>
    <scope>NUCLEOTIDE SEQUENCE</scope>
    <source>
        <strain evidence="2">CBHHK188m</strain>
    </source>
</reference>
<gene>
    <name evidence="2" type="ORF">DFH07DRAFT_736086</name>
    <name evidence="1" type="ORF">DFH07DRAFT_749152</name>
</gene>
<dbReference type="EMBL" id="JARJLG010000026">
    <property type="protein sequence ID" value="KAJ7769094.1"/>
    <property type="molecule type" value="Genomic_DNA"/>
</dbReference>
<comment type="caution">
    <text evidence="2">The sequence shown here is derived from an EMBL/GenBank/DDBJ whole genome shotgun (WGS) entry which is preliminary data.</text>
</comment>
<name>A0AAD7NNN4_9AGAR</name>
<keyword evidence="3" id="KW-1185">Reference proteome</keyword>
<sequence>YTEARHRAICALRCAKNKRPFESQDDELYRLEVDLLRPGAVAPSSAVVRRDVGTLYNEYAKVVRYYFEVRFSLYQSEHE</sequence>
<organism evidence="2 3">
    <name type="scientific">Mycena maculata</name>
    <dbReference type="NCBI Taxonomy" id="230809"/>
    <lineage>
        <taxon>Eukaryota</taxon>
        <taxon>Fungi</taxon>
        <taxon>Dikarya</taxon>
        <taxon>Basidiomycota</taxon>
        <taxon>Agaricomycotina</taxon>
        <taxon>Agaricomycetes</taxon>
        <taxon>Agaricomycetidae</taxon>
        <taxon>Agaricales</taxon>
        <taxon>Marasmiineae</taxon>
        <taxon>Mycenaceae</taxon>
        <taxon>Mycena</taxon>
    </lineage>
</organism>
<proteinExistence type="predicted"/>
<evidence type="ECO:0000313" key="3">
    <source>
        <dbReference type="Proteomes" id="UP001215280"/>
    </source>
</evidence>
<feature type="non-terminal residue" evidence="2">
    <location>
        <position position="1"/>
    </location>
</feature>
<evidence type="ECO:0000313" key="1">
    <source>
        <dbReference type="EMBL" id="KAJ7744942.1"/>
    </source>
</evidence>
<evidence type="ECO:0000313" key="2">
    <source>
        <dbReference type="EMBL" id="KAJ7769094.1"/>
    </source>
</evidence>
<dbReference type="EMBL" id="JARJLG010000105">
    <property type="protein sequence ID" value="KAJ7744942.1"/>
    <property type="molecule type" value="Genomic_DNA"/>
</dbReference>
<accession>A0AAD7NNN4</accession>
<protein>
    <submittedName>
        <fullName evidence="2">Uncharacterized protein</fullName>
    </submittedName>
</protein>
<dbReference type="Proteomes" id="UP001215280">
    <property type="component" value="Unassembled WGS sequence"/>
</dbReference>